<evidence type="ECO:0000259" key="3">
    <source>
        <dbReference type="SMART" id="SM01403"/>
    </source>
</evidence>
<reference evidence="5" key="1">
    <citation type="submission" date="2025-08" db="UniProtKB">
        <authorList>
            <consortium name="RefSeq"/>
        </authorList>
    </citation>
    <scope>IDENTIFICATION</scope>
    <source>
        <tissue evidence="5">Sperm</tissue>
    </source>
</reference>
<dbReference type="Pfam" id="PF00338">
    <property type="entry name" value="Ribosomal_S10"/>
    <property type="match status" value="1"/>
</dbReference>
<dbReference type="Proteomes" id="UP001318040">
    <property type="component" value="Chromosome 70"/>
</dbReference>
<dbReference type="AlphaFoldDB" id="A0AAJ7XJB6"/>
<keyword evidence="2" id="KW-0687">Ribonucleoprotein</keyword>
<keyword evidence="4" id="KW-1185">Reference proteome</keyword>
<feature type="non-terminal residue" evidence="5">
    <location>
        <position position="195"/>
    </location>
</feature>
<feature type="domain" description="Small ribosomal subunit protein uS10" evidence="3">
    <location>
        <begin position="95"/>
        <end position="189"/>
    </location>
</feature>
<evidence type="ECO:0000256" key="2">
    <source>
        <dbReference type="ARBA" id="ARBA00023274"/>
    </source>
</evidence>
<organism evidence="4 5">
    <name type="scientific">Petromyzon marinus</name>
    <name type="common">Sea lamprey</name>
    <dbReference type="NCBI Taxonomy" id="7757"/>
    <lineage>
        <taxon>Eukaryota</taxon>
        <taxon>Metazoa</taxon>
        <taxon>Chordata</taxon>
        <taxon>Craniata</taxon>
        <taxon>Vertebrata</taxon>
        <taxon>Cyclostomata</taxon>
        <taxon>Hyperoartia</taxon>
        <taxon>Petromyzontiformes</taxon>
        <taxon>Petromyzontidae</taxon>
        <taxon>Petromyzon</taxon>
    </lineage>
</organism>
<accession>A0AAJ7XJB6</accession>
<sequence length="195" mass="21500">MASLLNKISAGDGSVLFRRALTCHRLRPVTSPAEPPGGAPLLPWEARRAYRRHPTHDIGRFQFMLQKLQGKGRKAKAKPDPIWTSKSELMYDTLNVRLSGHDVVLVGHFARYAHLLCNRLGVSVVESYALPTRTLDVLLQDQGTKMVVEASLSTHSRVIQVARLSSTLGPVLLEVLQLNQPEGVALDVSQVTHKG</sequence>
<dbReference type="GO" id="GO:0005761">
    <property type="term" value="C:mitochondrial ribosome"/>
    <property type="evidence" value="ECO:0007669"/>
    <property type="project" value="InterPro"/>
</dbReference>
<dbReference type="PANTHER" id="PTHR13473">
    <property type="entry name" value="MITOCHONDRIAL RIBOSOMAL PROTEIN L48"/>
    <property type="match status" value="1"/>
</dbReference>
<dbReference type="SMART" id="SM01403">
    <property type="entry name" value="Ribosomal_S10"/>
    <property type="match status" value="1"/>
</dbReference>
<evidence type="ECO:0000256" key="1">
    <source>
        <dbReference type="ARBA" id="ARBA00022980"/>
    </source>
</evidence>
<keyword evidence="1 5" id="KW-0689">Ribosomal protein</keyword>
<dbReference type="Gene3D" id="3.30.70.600">
    <property type="entry name" value="Ribosomal protein S10 domain"/>
    <property type="match status" value="1"/>
</dbReference>
<dbReference type="InterPro" id="IPR036838">
    <property type="entry name" value="Ribosomal_uS10_dom_sf"/>
</dbReference>
<proteinExistence type="predicted"/>
<gene>
    <name evidence="5" type="primary">MRPL48</name>
</gene>
<dbReference type="RefSeq" id="XP_032836450.1">
    <property type="nucleotide sequence ID" value="XM_032980559.1"/>
</dbReference>
<dbReference type="PANTHER" id="PTHR13473:SF0">
    <property type="entry name" value="LARGE RIBOSOMAL SUBUNIT PROTEIN ML48"/>
    <property type="match status" value="1"/>
</dbReference>
<evidence type="ECO:0000313" key="4">
    <source>
        <dbReference type="Proteomes" id="UP001318040"/>
    </source>
</evidence>
<dbReference type="GO" id="GO:1990904">
    <property type="term" value="C:ribonucleoprotein complex"/>
    <property type="evidence" value="ECO:0007669"/>
    <property type="project" value="UniProtKB-KW"/>
</dbReference>
<name>A0AAJ7XJB6_PETMA</name>
<dbReference type="InterPro" id="IPR027486">
    <property type="entry name" value="Ribosomal_uS10_dom"/>
</dbReference>
<dbReference type="SUPFAM" id="SSF54999">
    <property type="entry name" value="Ribosomal protein S10"/>
    <property type="match status" value="1"/>
</dbReference>
<protein>
    <submittedName>
        <fullName evidence="5">39S ribosomal protein L48, mitochondrial</fullName>
    </submittedName>
</protein>
<dbReference type="KEGG" id="pmrn:116958068"/>
<evidence type="ECO:0000313" key="5">
    <source>
        <dbReference type="RefSeq" id="XP_032836450.1"/>
    </source>
</evidence>
<dbReference type="InterPro" id="IPR027487">
    <property type="entry name" value="Ribosomal_mL48"/>
</dbReference>